<dbReference type="InterPro" id="IPR053134">
    <property type="entry name" value="RNA-dir_DNA_polymerase"/>
</dbReference>
<reference evidence="2 3" key="1">
    <citation type="submission" date="2024-01" db="EMBL/GenBank/DDBJ databases">
        <title>The complete chloroplast genome sequence of Lithospermum erythrorhizon: insights into the phylogenetic relationship among Boraginaceae species and the maternal lineages of purple gromwells.</title>
        <authorList>
            <person name="Okada T."/>
            <person name="Watanabe K."/>
        </authorList>
    </citation>
    <scope>NUCLEOTIDE SEQUENCE [LARGE SCALE GENOMIC DNA]</scope>
</reference>
<dbReference type="Gene3D" id="3.30.70.270">
    <property type="match status" value="1"/>
</dbReference>
<dbReference type="EMBL" id="BAABME010016669">
    <property type="protein sequence ID" value="GAA0146940.1"/>
    <property type="molecule type" value="Genomic_DNA"/>
</dbReference>
<feature type="domain" description="Reverse transcriptase" evidence="1">
    <location>
        <begin position="1"/>
        <end position="55"/>
    </location>
</feature>
<dbReference type="PROSITE" id="PS50878">
    <property type="entry name" value="RT_POL"/>
    <property type="match status" value="1"/>
</dbReference>
<name>A0AAV3P5R9_LITER</name>
<dbReference type="PANTHER" id="PTHR24559:SF444">
    <property type="entry name" value="REVERSE TRANSCRIPTASE DOMAIN-CONTAINING PROTEIN"/>
    <property type="match status" value="1"/>
</dbReference>
<dbReference type="SUPFAM" id="SSF56672">
    <property type="entry name" value="DNA/RNA polymerases"/>
    <property type="match status" value="1"/>
</dbReference>
<protein>
    <recommendedName>
        <fullName evidence="1">Reverse transcriptase domain-containing protein</fullName>
    </recommendedName>
</protein>
<dbReference type="Proteomes" id="UP001454036">
    <property type="component" value="Unassembled WGS sequence"/>
</dbReference>
<organism evidence="2 3">
    <name type="scientific">Lithospermum erythrorhizon</name>
    <name type="common">Purple gromwell</name>
    <name type="synonym">Lithospermum officinale var. erythrorhizon</name>
    <dbReference type="NCBI Taxonomy" id="34254"/>
    <lineage>
        <taxon>Eukaryota</taxon>
        <taxon>Viridiplantae</taxon>
        <taxon>Streptophyta</taxon>
        <taxon>Embryophyta</taxon>
        <taxon>Tracheophyta</taxon>
        <taxon>Spermatophyta</taxon>
        <taxon>Magnoliopsida</taxon>
        <taxon>eudicotyledons</taxon>
        <taxon>Gunneridae</taxon>
        <taxon>Pentapetalae</taxon>
        <taxon>asterids</taxon>
        <taxon>lamiids</taxon>
        <taxon>Boraginales</taxon>
        <taxon>Boraginaceae</taxon>
        <taxon>Boraginoideae</taxon>
        <taxon>Lithospermeae</taxon>
        <taxon>Lithospermum</taxon>
    </lineage>
</organism>
<dbReference type="AlphaFoldDB" id="A0AAV3P5R9"/>
<dbReference type="InterPro" id="IPR000477">
    <property type="entry name" value="RT_dom"/>
</dbReference>
<proteinExistence type="predicted"/>
<evidence type="ECO:0000259" key="1">
    <source>
        <dbReference type="PROSITE" id="PS50878"/>
    </source>
</evidence>
<comment type="caution">
    <text evidence="2">The sequence shown here is derived from an EMBL/GenBank/DDBJ whole genome shotgun (WGS) entry which is preliminary data.</text>
</comment>
<dbReference type="InterPro" id="IPR043502">
    <property type="entry name" value="DNA/RNA_pol_sf"/>
</dbReference>
<evidence type="ECO:0000313" key="3">
    <source>
        <dbReference type="Proteomes" id="UP001454036"/>
    </source>
</evidence>
<dbReference type="PANTHER" id="PTHR24559">
    <property type="entry name" value="TRANSPOSON TY3-I GAG-POL POLYPROTEIN"/>
    <property type="match status" value="1"/>
</dbReference>
<dbReference type="InterPro" id="IPR043128">
    <property type="entry name" value="Rev_trsase/Diguanyl_cyclase"/>
</dbReference>
<keyword evidence="3" id="KW-1185">Reference proteome</keyword>
<sequence length="161" mass="18404">MEIYVDDMLIKSREAADHEADLLEGFENLRKYNLWVNPEKYVFGVTPGKLLGYMIRQRGIEPNPDKIAAVQAMQTIQKGRELPWTLECEKSFQELKANLQSPQLLAWPVAGDVLQLYSAILEPRTSIKAQELADFMVQYTHGLEEEAPELVNLVEAAEQWV</sequence>
<accession>A0AAV3P5R9</accession>
<evidence type="ECO:0000313" key="2">
    <source>
        <dbReference type="EMBL" id="GAA0146940.1"/>
    </source>
</evidence>
<gene>
    <name evidence="2" type="ORF">LIER_36419</name>
</gene>